<accession>A0A1G2U4F3</accession>
<dbReference type="AlphaFoldDB" id="A0A1G2U4F3"/>
<comment type="caution">
    <text evidence="1">The sequence shown here is derived from an EMBL/GenBank/DDBJ whole genome shotgun (WGS) entry which is preliminary data.</text>
</comment>
<gene>
    <name evidence="1" type="ORF">A3B14_01905</name>
</gene>
<dbReference type="EMBL" id="MHWE01000007">
    <property type="protein sequence ID" value="OHB04384.1"/>
    <property type="molecule type" value="Genomic_DNA"/>
</dbReference>
<evidence type="ECO:0000313" key="2">
    <source>
        <dbReference type="Proteomes" id="UP000176800"/>
    </source>
</evidence>
<evidence type="ECO:0000313" key="1">
    <source>
        <dbReference type="EMBL" id="OHB04384.1"/>
    </source>
</evidence>
<proteinExistence type="predicted"/>
<protein>
    <submittedName>
        <fullName evidence="1">Uncharacterized protein</fullName>
    </submittedName>
</protein>
<name>A0A1G2U4F3_9BACT</name>
<sequence length="248" mass="28092">MIIRHATILEPTENGETKEGDGVSVVGQQIAVRLKQLNLLDPLAIPGVRSELIEQISSWHLLWGEFWRLLGWVVSPDELSLPHGLSTHLTPVWTIFTPRRFTHNAAVQLLERVFGPKSVDNNLSMYGQPDKVMTSERDPSESHLVLVRRSFSADDSNLEVVRSNKTAHNRRCQSTKGIGFTEYVALAARLALEKHLLDTDTETMCSGTIVRRCFHPTVKSRNGRIVLFWESADFLSETTRIREVQVIR</sequence>
<reference evidence="1 2" key="1">
    <citation type="journal article" date="2016" name="Nat. Commun.">
        <title>Thousands of microbial genomes shed light on interconnected biogeochemical processes in an aquifer system.</title>
        <authorList>
            <person name="Anantharaman K."/>
            <person name="Brown C.T."/>
            <person name="Hug L.A."/>
            <person name="Sharon I."/>
            <person name="Castelle C.J."/>
            <person name="Probst A.J."/>
            <person name="Thomas B.C."/>
            <person name="Singh A."/>
            <person name="Wilkins M.J."/>
            <person name="Karaoz U."/>
            <person name="Brodie E.L."/>
            <person name="Williams K.H."/>
            <person name="Hubbard S.S."/>
            <person name="Banfield J.F."/>
        </authorList>
    </citation>
    <scope>NUCLEOTIDE SEQUENCE [LARGE SCALE GENOMIC DNA]</scope>
</reference>
<organism evidence="1 2">
    <name type="scientific">Candidatus Zambryskibacteria bacterium RIFCSPLOWO2_01_FULL_45_21</name>
    <dbReference type="NCBI Taxonomy" id="1802761"/>
    <lineage>
        <taxon>Bacteria</taxon>
        <taxon>Candidatus Zambryskiibacteriota</taxon>
    </lineage>
</organism>
<dbReference type="Proteomes" id="UP000176800">
    <property type="component" value="Unassembled WGS sequence"/>
</dbReference>